<organism evidence="5 6">
    <name type="scientific">Novipirellula artificiosorum</name>
    <dbReference type="NCBI Taxonomy" id="2528016"/>
    <lineage>
        <taxon>Bacteria</taxon>
        <taxon>Pseudomonadati</taxon>
        <taxon>Planctomycetota</taxon>
        <taxon>Planctomycetia</taxon>
        <taxon>Pirellulales</taxon>
        <taxon>Pirellulaceae</taxon>
        <taxon>Novipirellula</taxon>
    </lineage>
</organism>
<gene>
    <name evidence="5" type="primary">atsA_17</name>
    <name evidence="5" type="ORF">Poly41_14850</name>
</gene>
<feature type="region of interest" description="Disordered" evidence="2">
    <location>
        <begin position="406"/>
        <end position="429"/>
    </location>
</feature>
<evidence type="ECO:0000259" key="4">
    <source>
        <dbReference type="Pfam" id="PF00884"/>
    </source>
</evidence>
<evidence type="ECO:0000313" key="5">
    <source>
        <dbReference type="EMBL" id="TWU40651.1"/>
    </source>
</evidence>
<evidence type="ECO:0000313" key="6">
    <source>
        <dbReference type="Proteomes" id="UP000319143"/>
    </source>
</evidence>
<dbReference type="InterPro" id="IPR050738">
    <property type="entry name" value="Sulfatase"/>
</dbReference>
<dbReference type="EMBL" id="SJPV01000002">
    <property type="protein sequence ID" value="TWU40651.1"/>
    <property type="molecule type" value="Genomic_DNA"/>
</dbReference>
<comment type="similarity">
    <text evidence="1">Belongs to the sulfatase family.</text>
</comment>
<evidence type="ECO:0000256" key="3">
    <source>
        <dbReference type="SAM" id="SignalP"/>
    </source>
</evidence>
<feature type="chain" id="PRO_5022742245" evidence="3">
    <location>
        <begin position="38"/>
        <end position="770"/>
    </location>
</feature>
<comment type="caution">
    <text evidence="5">The sequence shown here is derived from an EMBL/GenBank/DDBJ whole genome shotgun (WGS) entry which is preliminary data.</text>
</comment>
<dbReference type="PANTHER" id="PTHR42693">
    <property type="entry name" value="ARYLSULFATASE FAMILY MEMBER"/>
    <property type="match status" value="1"/>
</dbReference>
<proteinExistence type="inferred from homology"/>
<feature type="compositionally biased region" description="Basic and acidic residues" evidence="2">
    <location>
        <begin position="419"/>
        <end position="428"/>
    </location>
</feature>
<dbReference type="Gene3D" id="3.40.720.10">
    <property type="entry name" value="Alkaline Phosphatase, subunit A"/>
    <property type="match status" value="1"/>
</dbReference>
<evidence type="ECO:0000256" key="2">
    <source>
        <dbReference type="SAM" id="MobiDB-lite"/>
    </source>
</evidence>
<dbReference type="InterPro" id="IPR000917">
    <property type="entry name" value="Sulfatase_N"/>
</dbReference>
<reference evidence="5 6" key="1">
    <citation type="submission" date="2019-02" db="EMBL/GenBank/DDBJ databases">
        <title>Deep-cultivation of Planctomycetes and their phenomic and genomic characterization uncovers novel biology.</title>
        <authorList>
            <person name="Wiegand S."/>
            <person name="Jogler M."/>
            <person name="Boedeker C."/>
            <person name="Pinto D."/>
            <person name="Vollmers J."/>
            <person name="Rivas-Marin E."/>
            <person name="Kohn T."/>
            <person name="Peeters S.H."/>
            <person name="Heuer A."/>
            <person name="Rast P."/>
            <person name="Oberbeckmann S."/>
            <person name="Bunk B."/>
            <person name="Jeske O."/>
            <person name="Meyerdierks A."/>
            <person name="Storesund J.E."/>
            <person name="Kallscheuer N."/>
            <person name="Luecker S."/>
            <person name="Lage O.M."/>
            <person name="Pohl T."/>
            <person name="Merkel B.J."/>
            <person name="Hornburger P."/>
            <person name="Mueller R.-W."/>
            <person name="Bruemmer F."/>
            <person name="Labrenz M."/>
            <person name="Spormann A.M."/>
            <person name="Op Den Camp H."/>
            <person name="Overmann J."/>
            <person name="Amann R."/>
            <person name="Jetten M.S.M."/>
            <person name="Mascher T."/>
            <person name="Medema M.H."/>
            <person name="Devos D.P."/>
            <person name="Kaster A.-K."/>
            <person name="Ovreas L."/>
            <person name="Rohde M."/>
            <person name="Galperin M.Y."/>
            <person name="Jogler C."/>
        </authorList>
    </citation>
    <scope>NUCLEOTIDE SEQUENCE [LARGE SCALE GENOMIC DNA]</scope>
    <source>
        <strain evidence="5 6">Poly41</strain>
    </source>
</reference>
<dbReference type="Proteomes" id="UP000319143">
    <property type="component" value="Unassembled WGS sequence"/>
</dbReference>
<feature type="compositionally biased region" description="Basic and acidic residues" evidence="2">
    <location>
        <begin position="734"/>
        <end position="749"/>
    </location>
</feature>
<feature type="compositionally biased region" description="Basic and acidic residues" evidence="2">
    <location>
        <begin position="756"/>
        <end position="770"/>
    </location>
</feature>
<dbReference type="GO" id="GO:0004065">
    <property type="term" value="F:arylsulfatase activity"/>
    <property type="evidence" value="ECO:0007669"/>
    <property type="project" value="UniProtKB-EC"/>
</dbReference>
<dbReference type="Pfam" id="PF00884">
    <property type="entry name" value="Sulfatase"/>
    <property type="match status" value="1"/>
</dbReference>
<keyword evidence="5" id="KW-0378">Hydrolase</keyword>
<dbReference type="RefSeq" id="WP_146525225.1">
    <property type="nucleotide sequence ID" value="NZ_SJPV01000002.1"/>
</dbReference>
<protein>
    <submittedName>
        <fullName evidence="5">Arylsulfatase</fullName>
        <ecNumber evidence="5">3.1.6.1</ecNumber>
    </submittedName>
</protein>
<name>A0A5C6DZ13_9BACT</name>
<dbReference type="EC" id="3.1.6.1" evidence="5"/>
<evidence type="ECO:0000256" key="1">
    <source>
        <dbReference type="ARBA" id="ARBA00008779"/>
    </source>
</evidence>
<dbReference type="PANTHER" id="PTHR42693:SF33">
    <property type="entry name" value="ARYLSULFATASE"/>
    <property type="match status" value="1"/>
</dbReference>
<keyword evidence="6" id="KW-1185">Reference proteome</keyword>
<feature type="domain" description="Sulfatase N-terminal" evidence="4">
    <location>
        <begin position="256"/>
        <end position="608"/>
    </location>
</feature>
<dbReference type="SUPFAM" id="SSF53649">
    <property type="entry name" value="Alkaline phosphatase-like"/>
    <property type="match status" value="1"/>
</dbReference>
<feature type="signal peptide" evidence="3">
    <location>
        <begin position="1"/>
        <end position="37"/>
    </location>
</feature>
<dbReference type="InterPro" id="IPR017850">
    <property type="entry name" value="Alkaline_phosphatase_core_sf"/>
</dbReference>
<dbReference type="Gene3D" id="3.30.1120.10">
    <property type="match status" value="1"/>
</dbReference>
<feature type="region of interest" description="Disordered" evidence="2">
    <location>
        <begin position="733"/>
        <end position="770"/>
    </location>
</feature>
<sequence length="770" mass="83580" precursor="true">MNMNRTPSLTAECFARWLVLGAVVCCAALAPTQSAHGDQPAGVVVDFFPGGKLRPKLSPWQVMIANLDQTPPTVSTRDASKEVPGLTGTLGGGEGSIEITLDGRSDDASQWIASTWSGGASHPVSGSEAGLGLSDAAGGNKVDDGEAIVWAFDLNALKLASGESLILMSVDFGGEAEGEKAEFWRRVDGKGTRIATGGRWDGNLPVAHGDEFALAGNGRLRSLTLRVGSIAASPAAAATATSATSAAGVRVSGSAPNIIMILADDMAWYDTPVRMDERLENSAQEIMRSLKDPANPSQPYQWNLQKLADQGMLFRNAYSAAPQCTPTRASMQTGMTTARHRLSVELGGKGIGEINLKPELQKFPVIPSGVRKPFPPDMVTIPEALAPFGYQCAHYGKWHLESDPLSEGYAETDGDTDNDGGKTYDAKDPLIPADLENAKRIKEITDKAIAFARKQKDAGLPFYIQMSHYAVHAPWECKQSSRALFQNHPDVVAFNEGESDPAKLNRKDDPAVFFGMMFELDQSVGRIVQAIDELGLTDKTYVLFKSDNGYRRFDTQHFMQPFYGEKWFLWQGGIRVPMIVKGPGVPTGSVSTANVVTYDLLPTFHDWASDAAGGLSNVDGLSLKGILKGEPPTQAIVDRPLYFHYPHYRSSMPLSAVVKGDYKLVYSWDATIRADISVADPRMLFNLADDPGEFHNLTAKHPALAVSLWKELDGYLTSVEARRPRDNSAVYRADGGKEFEADDNAKNRDLFPPFEGNRKPDPDLNDLPRK</sequence>
<dbReference type="OrthoDB" id="9783154at2"/>
<dbReference type="AlphaFoldDB" id="A0A5C6DZ13"/>
<keyword evidence="3" id="KW-0732">Signal</keyword>
<accession>A0A5C6DZ13</accession>